<protein>
    <submittedName>
        <fullName evidence="1">Uncharacterized protein</fullName>
    </submittedName>
</protein>
<gene>
    <name evidence="1" type="ORF">BO66DRAFT_341767</name>
</gene>
<accession>A0ACD1HK28</accession>
<organism evidence="1 2">
    <name type="scientific">Aspergillus aculeatinus CBS 121060</name>
    <dbReference type="NCBI Taxonomy" id="1448322"/>
    <lineage>
        <taxon>Eukaryota</taxon>
        <taxon>Fungi</taxon>
        <taxon>Dikarya</taxon>
        <taxon>Ascomycota</taxon>
        <taxon>Pezizomycotina</taxon>
        <taxon>Eurotiomycetes</taxon>
        <taxon>Eurotiomycetidae</taxon>
        <taxon>Eurotiales</taxon>
        <taxon>Aspergillaceae</taxon>
        <taxon>Aspergillus</taxon>
        <taxon>Aspergillus subgen. Circumdati</taxon>
    </lineage>
</organism>
<evidence type="ECO:0000313" key="2">
    <source>
        <dbReference type="Proteomes" id="UP000249661"/>
    </source>
</evidence>
<proteinExistence type="predicted"/>
<dbReference type="Proteomes" id="UP000249661">
    <property type="component" value="Unassembled WGS sequence"/>
</dbReference>
<dbReference type="EMBL" id="KZ824937">
    <property type="protein sequence ID" value="RAH73964.1"/>
    <property type="molecule type" value="Genomic_DNA"/>
</dbReference>
<reference evidence="1" key="1">
    <citation type="submission" date="2018-02" db="EMBL/GenBank/DDBJ databases">
        <title>The genomes of Aspergillus section Nigri reveals drivers in fungal speciation.</title>
        <authorList>
            <consortium name="DOE Joint Genome Institute"/>
            <person name="Vesth T.C."/>
            <person name="Nybo J."/>
            <person name="Theobald S."/>
            <person name="Brandl J."/>
            <person name="Frisvad J.C."/>
            <person name="Nielsen K.F."/>
            <person name="Lyhne E.K."/>
            <person name="Kogle M.E."/>
            <person name="Kuo A."/>
            <person name="Riley R."/>
            <person name="Clum A."/>
            <person name="Nolan M."/>
            <person name="Lipzen A."/>
            <person name="Salamov A."/>
            <person name="Henrissat B."/>
            <person name="Wiebenga A."/>
            <person name="De vries R.P."/>
            <person name="Grigoriev I.V."/>
            <person name="Mortensen U.H."/>
            <person name="Andersen M.R."/>
            <person name="Baker S.E."/>
        </authorList>
    </citation>
    <scope>NUCLEOTIDE SEQUENCE</scope>
    <source>
        <strain evidence="1">CBS 121060</strain>
    </source>
</reference>
<keyword evidence="2" id="KW-1185">Reference proteome</keyword>
<sequence length="212" mass="24500">MAVQPLSENSKPLVLFRAECWRNSSYIEGYVCARRTNYEGPPSWQEFDDHHSWRRVTTRFLSFGTWKRALQRQKQLENEREENIVVIAVWAEHMTRVFSAKEVATRLAYRDPGLYGEEYLVEGGIVADDYRVLAVFEGGGPARNVVFAWPFYEASTTIPSEFFPGLRSHNALEDIADEIYSRLGARDDRKRDKLAKAILGSPWFLRQFDTGP</sequence>
<name>A0ACD1HK28_9EURO</name>
<evidence type="ECO:0000313" key="1">
    <source>
        <dbReference type="EMBL" id="RAH73964.1"/>
    </source>
</evidence>